<dbReference type="InterPro" id="IPR001254">
    <property type="entry name" value="Trypsin_dom"/>
</dbReference>
<keyword evidence="5" id="KW-1185">Reference proteome</keyword>
<dbReference type="InterPro" id="IPR033116">
    <property type="entry name" value="TRYPSIN_SER"/>
</dbReference>
<dbReference type="PROSITE" id="PS00135">
    <property type="entry name" value="TRYPSIN_SER"/>
    <property type="match status" value="1"/>
</dbReference>
<dbReference type="PANTHER" id="PTHR24258">
    <property type="entry name" value="SERINE PROTEASE-RELATED"/>
    <property type="match status" value="1"/>
</dbReference>
<dbReference type="EMBL" id="KZ312357">
    <property type="protein sequence ID" value="KAG8240159.1"/>
    <property type="molecule type" value="Genomic_DNA"/>
</dbReference>
<dbReference type="Gene3D" id="2.40.10.10">
    <property type="entry name" value="Trypsin-like serine proteases"/>
    <property type="match status" value="2"/>
</dbReference>
<dbReference type="GO" id="GO:0006508">
    <property type="term" value="P:proteolysis"/>
    <property type="evidence" value="ECO:0007669"/>
    <property type="project" value="InterPro"/>
</dbReference>
<feature type="region of interest" description="Disordered" evidence="2">
    <location>
        <begin position="1"/>
        <end position="26"/>
    </location>
</feature>
<feature type="domain" description="Peptidase S1" evidence="3">
    <location>
        <begin position="1"/>
        <end position="175"/>
    </location>
</feature>
<organism evidence="4 5">
    <name type="scientific">Ladona fulva</name>
    <name type="common">Scarce chaser dragonfly</name>
    <name type="synonym">Libellula fulva</name>
    <dbReference type="NCBI Taxonomy" id="123851"/>
    <lineage>
        <taxon>Eukaryota</taxon>
        <taxon>Metazoa</taxon>
        <taxon>Ecdysozoa</taxon>
        <taxon>Arthropoda</taxon>
        <taxon>Hexapoda</taxon>
        <taxon>Insecta</taxon>
        <taxon>Pterygota</taxon>
        <taxon>Palaeoptera</taxon>
        <taxon>Odonata</taxon>
        <taxon>Epiprocta</taxon>
        <taxon>Anisoptera</taxon>
        <taxon>Libelluloidea</taxon>
        <taxon>Libellulidae</taxon>
        <taxon>Ladona</taxon>
    </lineage>
</organism>
<dbReference type="Pfam" id="PF00089">
    <property type="entry name" value="Trypsin"/>
    <property type="match status" value="1"/>
</dbReference>
<comment type="caution">
    <text evidence="4">The sequence shown here is derived from an EMBL/GenBank/DDBJ whole genome shotgun (WGS) entry which is preliminary data.</text>
</comment>
<dbReference type="Proteomes" id="UP000792457">
    <property type="component" value="Unassembled WGS sequence"/>
</dbReference>
<dbReference type="SUPFAM" id="SSF50494">
    <property type="entry name" value="Trypsin-like serine proteases"/>
    <property type="match status" value="1"/>
</dbReference>
<dbReference type="OrthoDB" id="8250810at2759"/>
<keyword evidence="1" id="KW-1015">Disulfide bond</keyword>
<reference evidence="4" key="1">
    <citation type="submission" date="2013-04" db="EMBL/GenBank/DDBJ databases">
        <authorList>
            <person name="Qu J."/>
            <person name="Murali S.C."/>
            <person name="Bandaranaike D."/>
            <person name="Bellair M."/>
            <person name="Blankenburg K."/>
            <person name="Chao H."/>
            <person name="Dinh H."/>
            <person name="Doddapaneni H."/>
            <person name="Downs B."/>
            <person name="Dugan-Rocha S."/>
            <person name="Elkadiri S."/>
            <person name="Gnanaolivu R.D."/>
            <person name="Hernandez B."/>
            <person name="Javaid M."/>
            <person name="Jayaseelan J.C."/>
            <person name="Lee S."/>
            <person name="Li M."/>
            <person name="Ming W."/>
            <person name="Munidasa M."/>
            <person name="Muniz J."/>
            <person name="Nguyen L."/>
            <person name="Ongeri F."/>
            <person name="Osuji N."/>
            <person name="Pu L.-L."/>
            <person name="Puazo M."/>
            <person name="Qu C."/>
            <person name="Quiroz J."/>
            <person name="Raj R."/>
            <person name="Weissenberger G."/>
            <person name="Xin Y."/>
            <person name="Zou X."/>
            <person name="Han Y."/>
            <person name="Richards S."/>
            <person name="Worley K."/>
            <person name="Muzny D."/>
            <person name="Gibbs R."/>
        </authorList>
    </citation>
    <scope>NUCLEOTIDE SEQUENCE</scope>
    <source>
        <strain evidence="4">Sampled in the wild</strain>
    </source>
</reference>
<dbReference type="InterPro" id="IPR001314">
    <property type="entry name" value="Peptidase_S1A"/>
</dbReference>
<feature type="compositionally biased region" description="Basic and acidic residues" evidence="2">
    <location>
        <begin position="10"/>
        <end position="26"/>
    </location>
</feature>
<evidence type="ECO:0000313" key="4">
    <source>
        <dbReference type="EMBL" id="KAG8240159.1"/>
    </source>
</evidence>
<dbReference type="InterPro" id="IPR009003">
    <property type="entry name" value="Peptidase_S1_PA"/>
</dbReference>
<dbReference type="GO" id="GO:0004252">
    <property type="term" value="F:serine-type endopeptidase activity"/>
    <property type="evidence" value="ECO:0007669"/>
    <property type="project" value="InterPro"/>
</dbReference>
<name>A0A8K0KRH2_LADFU</name>
<evidence type="ECO:0000259" key="3">
    <source>
        <dbReference type="PROSITE" id="PS50240"/>
    </source>
</evidence>
<evidence type="ECO:0000256" key="1">
    <source>
        <dbReference type="ARBA" id="ARBA00023157"/>
    </source>
</evidence>
<dbReference type="PRINTS" id="PR00722">
    <property type="entry name" value="CHYMOTRYPSIN"/>
</dbReference>
<dbReference type="InterPro" id="IPR043504">
    <property type="entry name" value="Peptidase_S1_PA_chymotrypsin"/>
</dbReference>
<evidence type="ECO:0000256" key="2">
    <source>
        <dbReference type="SAM" id="MobiDB-lite"/>
    </source>
</evidence>
<dbReference type="PANTHER" id="PTHR24258:SF140">
    <property type="entry name" value="BCDNA.GH08420-RELATED"/>
    <property type="match status" value="1"/>
</dbReference>
<gene>
    <name evidence="4" type="ORF">J437_LFUL019453</name>
</gene>
<sequence>MVRLGDTVNTDDKVRNPPEERHSDPRRQVIQIEKMIPHPNYTSEPKPLNDIALLRLSTNVEFRSGAVLPICLPIGIFGDNGNLIGRRASVAGWGMTKTGKSSADLLHTSVPIRDISDCTGSLSAEAHMCAGGDEDGGDSCRGDSGSPLTLNELVQGELKAVQIGISSYGDIFCGT</sequence>
<reference evidence="4" key="2">
    <citation type="submission" date="2017-10" db="EMBL/GenBank/DDBJ databases">
        <title>Ladona fulva Genome sequencing and assembly.</title>
        <authorList>
            <person name="Murali S."/>
            <person name="Richards S."/>
            <person name="Bandaranaike D."/>
            <person name="Bellair M."/>
            <person name="Blankenburg K."/>
            <person name="Chao H."/>
            <person name="Dinh H."/>
            <person name="Doddapaneni H."/>
            <person name="Dugan-Rocha S."/>
            <person name="Elkadiri S."/>
            <person name="Gnanaolivu R."/>
            <person name="Hernandez B."/>
            <person name="Skinner E."/>
            <person name="Javaid M."/>
            <person name="Lee S."/>
            <person name="Li M."/>
            <person name="Ming W."/>
            <person name="Munidasa M."/>
            <person name="Muniz J."/>
            <person name="Nguyen L."/>
            <person name="Hughes D."/>
            <person name="Osuji N."/>
            <person name="Pu L.-L."/>
            <person name="Puazo M."/>
            <person name="Qu C."/>
            <person name="Quiroz J."/>
            <person name="Raj R."/>
            <person name="Weissenberger G."/>
            <person name="Xin Y."/>
            <person name="Zou X."/>
            <person name="Han Y."/>
            <person name="Worley K."/>
            <person name="Muzny D."/>
            <person name="Gibbs R."/>
        </authorList>
    </citation>
    <scope>NUCLEOTIDE SEQUENCE</scope>
    <source>
        <strain evidence="4">Sampled in the wild</strain>
    </source>
</reference>
<protein>
    <recommendedName>
        <fullName evidence="3">Peptidase S1 domain-containing protein</fullName>
    </recommendedName>
</protein>
<feature type="non-terminal residue" evidence="4">
    <location>
        <position position="1"/>
    </location>
</feature>
<dbReference type="PROSITE" id="PS50240">
    <property type="entry name" value="TRYPSIN_DOM"/>
    <property type="match status" value="1"/>
</dbReference>
<accession>A0A8K0KRH2</accession>
<proteinExistence type="predicted"/>
<dbReference type="SMART" id="SM00020">
    <property type="entry name" value="Tryp_SPc"/>
    <property type="match status" value="1"/>
</dbReference>
<evidence type="ECO:0000313" key="5">
    <source>
        <dbReference type="Proteomes" id="UP000792457"/>
    </source>
</evidence>
<dbReference type="AlphaFoldDB" id="A0A8K0KRH2"/>